<feature type="transmembrane region" description="Helical" evidence="1">
    <location>
        <begin position="20"/>
        <end position="45"/>
    </location>
</feature>
<sequence length="155" mass="18166">MKHSFLHVFLPKDEYKRMRVVRFLAEAAVILAIMLILTVLISSWFAWSLDGMLLAFAAFCFILIYTYLRYILSGIEFTDVINKENYSKTKRNLRKRAIRFGAIFFIVLLLIRGIPNSWIDFLDILGPSVLASIFMLIFDRLSLKKSYEKNKELLE</sequence>
<dbReference type="RefSeq" id="WP_050350416.1">
    <property type="nucleotide sequence ID" value="NZ_CP073011.1"/>
</dbReference>
<evidence type="ECO:0000313" key="3">
    <source>
        <dbReference type="Proteomes" id="UP000036780"/>
    </source>
</evidence>
<comment type="caution">
    <text evidence="2">The sequence shown here is derived from an EMBL/GenBank/DDBJ whole genome shotgun (WGS) entry which is preliminary data.</text>
</comment>
<keyword evidence="1" id="KW-0812">Transmembrane</keyword>
<feature type="transmembrane region" description="Helical" evidence="1">
    <location>
        <begin position="97"/>
        <end position="115"/>
    </location>
</feature>
<evidence type="ECO:0000256" key="1">
    <source>
        <dbReference type="SAM" id="Phobius"/>
    </source>
</evidence>
<dbReference type="EMBL" id="LGTO01000004">
    <property type="protein sequence ID" value="KNE22129.1"/>
    <property type="molecule type" value="Genomic_DNA"/>
</dbReference>
<reference evidence="3" key="1">
    <citation type="submission" date="2015-07" db="EMBL/GenBank/DDBJ databases">
        <title>Fjat-10053 dsm26.</title>
        <authorList>
            <person name="Liu B."/>
            <person name="Wang J."/>
            <person name="Zhu Y."/>
            <person name="Liu G."/>
            <person name="Chen Q."/>
            <person name="Chen Z."/>
            <person name="Lan J."/>
            <person name="Che J."/>
            <person name="Ge C."/>
            <person name="Shi H."/>
            <person name="Pan Z."/>
            <person name="Liu X."/>
        </authorList>
    </citation>
    <scope>NUCLEOTIDE SEQUENCE [LARGE SCALE GENOMIC DNA]</scope>
    <source>
        <strain evidence="3">DSM 26</strain>
    </source>
</reference>
<accession>A0A0L0QU65</accession>
<gene>
    <name evidence="2" type="ORF">AFK71_04875</name>
</gene>
<dbReference type="PATRIC" id="fig|1473.5.peg.3951"/>
<protein>
    <submittedName>
        <fullName evidence="2">Uncharacterized protein</fullName>
    </submittedName>
</protein>
<organism evidence="2 3">
    <name type="scientific">Virgibacillus pantothenticus</name>
    <dbReference type="NCBI Taxonomy" id="1473"/>
    <lineage>
        <taxon>Bacteria</taxon>
        <taxon>Bacillati</taxon>
        <taxon>Bacillota</taxon>
        <taxon>Bacilli</taxon>
        <taxon>Bacillales</taxon>
        <taxon>Bacillaceae</taxon>
        <taxon>Virgibacillus</taxon>
    </lineage>
</organism>
<dbReference type="OrthoDB" id="2429113at2"/>
<feature type="transmembrane region" description="Helical" evidence="1">
    <location>
        <begin position="121"/>
        <end position="141"/>
    </location>
</feature>
<keyword evidence="1" id="KW-1133">Transmembrane helix</keyword>
<keyword evidence="1" id="KW-0472">Membrane</keyword>
<feature type="transmembrane region" description="Helical" evidence="1">
    <location>
        <begin position="51"/>
        <end position="68"/>
    </location>
</feature>
<evidence type="ECO:0000313" key="2">
    <source>
        <dbReference type="EMBL" id="KNE22129.1"/>
    </source>
</evidence>
<name>A0A0L0QU65_VIRPA</name>
<proteinExistence type="predicted"/>
<dbReference type="AlphaFoldDB" id="A0A0L0QU65"/>
<dbReference type="GeneID" id="66869896"/>
<dbReference type="Proteomes" id="UP000036780">
    <property type="component" value="Unassembled WGS sequence"/>
</dbReference>
<keyword evidence="3" id="KW-1185">Reference proteome</keyword>